<evidence type="ECO:0000313" key="2">
    <source>
        <dbReference type="EMBL" id="PSU07637.1"/>
    </source>
</evidence>
<proteinExistence type="predicted"/>
<dbReference type="Pfam" id="PF13487">
    <property type="entry name" value="HD_5"/>
    <property type="match status" value="1"/>
</dbReference>
<dbReference type="OrthoDB" id="6210373at2"/>
<dbReference type="AlphaFoldDB" id="A0A2T3HZJ3"/>
<evidence type="ECO:0000259" key="1">
    <source>
        <dbReference type="PROSITE" id="PS51832"/>
    </source>
</evidence>
<dbReference type="InterPro" id="IPR037522">
    <property type="entry name" value="HD_GYP_dom"/>
</dbReference>
<accession>A0A2T3HZJ3</accession>
<evidence type="ECO:0000313" key="3">
    <source>
        <dbReference type="Proteomes" id="UP000241858"/>
    </source>
</evidence>
<sequence length="381" mass="43827">MCICYEKDFLMYSFLNSTRTLKERLNLFVASVQNLYPEVIGIAVTRIDDHDNLYSVYRSADYGDNFPTFIESINKSPRLSKMRSSLEPSIIDNMLCHQSSIKHIHLRLLQSNCISSMTCPIYTNGTFIGILFINASVKDFFSEKVNYFTAFSLLITLLISDDFNNKKAFHSIVKTVLLLSHHKDPETQNHLKRVAEYSRLIGLYLAKMEKCNGDFVDSVYHFSDMHDIGKSLIPEDILYSTDIYTTEQRAIMNQHPELGCQLLSNILTTFKYDNNQELDIILNIIRHHHERYDGKGYPNQLKGTDIPLEARIVTVADVIDALLSHRPYKQPWSIDDVERYLINGSGTLFDPLCIDAILHSLDKIALIQSRYPDIIEEELPV</sequence>
<dbReference type="GO" id="GO:0008081">
    <property type="term" value="F:phosphoric diester hydrolase activity"/>
    <property type="evidence" value="ECO:0007669"/>
    <property type="project" value="UniProtKB-ARBA"/>
</dbReference>
<dbReference type="InterPro" id="IPR003607">
    <property type="entry name" value="HD/PDEase_dom"/>
</dbReference>
<dbReference type="CDD" id="cd00077">
    <property type="entry name" value="HDc"/>
    <property type="match status" value="1"/>
</dbReference>
<dbReference type="InterPro" id="IPR052020">
    <property type="entry name" value="Cyclic_di-GMP/3'3'-cGAMP_PDE"/>
</dbReference>
<comment type="caution">
    <text evidence="2">The sequence shown here is derived from an EMBL/GenBank/DDBJ whole genome shotgun (WGS) entry which is preliminary data.</text>
</comment>
<organism evidence="2 3">
    <name type="scientific">Photobacterium aquimaris</name>
    <dbReference type="NCBI Taxonomy" id="512643"/>
    <lineage>
        <taxon>Bacteria</taxon>
        <taxon>Pseudomonadati</taxon>
        <taxon>Pseudomonadota</taxon>
        <taxon>Gammaproteobacteria</taxon>
        <taxon>Vibrionales</taxon>
        <taxon>Vibrionaceae</taxon>
        <taxon>Photobacterium</taxon>
    </lineage>
</organism>
<gene>
    <name evidence="2" type="ORF">C0W81_06630</name>
</gene>
<dbReference type="PANTHER" id="PTHR45228:SF1">
    <property type="entry name" value="CYCLIC DI-GMP PHOSPHODIESTERASE TM_0186"/>
    <property type="match status" value="1"/>
</dbReference>
<name>A0A2T3HZJ3_9GAMM</name>
<dbReference type="EMBL" id="PYLY01000010">
    <property type="protein sequence ID" value="PSU07637.1"/>
    <property type="molecule type" value="Genomic_DNA"/>
</dbReference>
<dbReference type="PROSITE" id="PS51832">
    <property type="entry name" value="HD_GYP"/>
    <property type="match status" value="1"/>
</dbReference>
<feature type="domain" description="HD-GYP" evidence="1">
    <location>
        <begin position="165"/>
        <end position="373"/>
    </location>
</feature>
<dbReference type="Gene3D" id="1.10.3210.10">
    <property type="entry name" value="Hypothetical protein af1432"/>
    <property type="match status" value="1"/>
</dbReference>
<dbReference type="Proteomes" id="UP000241858">
    <property type="component" value="Unassembled WGS sequence"/>
</dbReference>
<reference evidence="2 3" key="1">
    <citation type="submission" date="2018-03" db="EMBL/GenBank/DDBJ databases">
        <title>Whole genome sequencing of Histamine producing bacteria.</title>
        <authorList>
            <person name="Butler K."/>
        </authorList>
    </citation>
    <scope>NUCLEOTIDE SEQUENCE [LARGE SCALE GENOMIC DNA]</scope>
    <source>
        <strain evidence="2 3">DSM 23343</strain>
    </source>
</reference>
<dbReference type="SMART" id="SM00471">
    <property type="entry name" value="HDc"/>
    <property type="match status" value="1"/>
</dbReference>
<dbReference type="SUPFAM" id="SSF109604">
    <property type="entry name" value="HD-domain/PDEase-like"/>
    <property type="match status" value="1"/>
</dbReference>
<dbReference type="PANTHER" id="PTHR45228">
    <property type="entry name" value="CYCLIC DI-GMP PHOSPHODIESTERASE TM_0186-RELATED"/>
    <property type="match status" value="1"/>
</dbReference>
<protein>
    <submittedName>
        <fullName evidence="2">HD domain-containing protein</fullName>
    </submittedName>
</protein>